<dbReference type="InterPro" id="IPR005526">
    <property type="entry name" value="Septum_form_inhib_MinC_C"/>
</dbReference>
<dbReference type="InterPro" id="IPR016098">
    <property type="entry name" value="CAP/MinC_C"/>
</dbReference>
<comment type="caution">
    <text evidence="10">The sequence shown here is derived from an EMBL/GenBank/DDBJ whole genome shotgun (WGS) entry which is preliminary data.</text>
</comment>
<dbReference type="Pfam" id="PF05209">
    <property type="entry name" value="MinC_N"/>
    <property type="match status" value="1"/>
</dbReference>
<accession>A0A5R9A164</accession>
<keyword evidence="3 6" id="KW-0717">Septation</keyword>
<dbReference type="PANTHER" id="PTHR34108:SF1">
    <property type="entry name" value="SEPTUM SITE-DETERMINING PROTEIN MINC"/>
    <property type="match status" value="1"/>
</dbReference>
<keyword evidence="2 6" id="KW-0132">Cell division</keyword>
<evidence type="ECO:0000313" key="10">
    <source>
        <dbReference type="EMBL" id="TLP72429.1"/>
    </source>
</evidence>
<feature type="compositionally biased region" description="Basic and acidic residues" evidence="7">
    <location>
        <begin position="136"/>
        <end position="146"/>
    </location>
</feature>
<evidence type="ECO:0000256" key="3">
    <source>
        <dbReference type="ARBA" id="ARBA00023210"/>
    </source>
</evidence>
<comment type="function">
    <text evidence="5 6">Cell division inhibitor that blocks the formation of polar Z ring septums. Rapidly oscillates between the poles of the cell to destabilize FtsZ filaments that have formed before they mature into polar Z rings. Prevents FtsZ polymerization.</text>
</comment>
<reference evidence="10 11" key="1">
    <citation type="submission" date="2019-05" db="EMBL/GenBank/DDBJ databases">
        <authorList>
            <person name="Moore K."/>
            <person name="O'Neill P."/>
            <person name="Farbos A."/>
            <person name="Studholme D.J."/>
        </authorList>
    </citation>
    <scope>NUCLEOTIDE SEQUENCE [LARGE SCALE GENOMIC DNA]</scope>
    <source>
        <strain evidence="10 11">DSM 9128</strain>
    </source>
</reference>
<evidence type="ECO:0000256" key="1">
    <source>
        <dbReference type="ARBA" id="ARBA00006291"/>
    </source>
</evidence>
<dbReference type="RefSeq" id="WP_138215237.1">
    <property type="nucleotide sequence ID" value="NZ_VASG01000005.1"/>
</dbReference>
<dbReference type="HAMAP" id="MF_00267">
    <property type="entry name" value="MinC"/>
    <property type="match status" value="1"/>
</dbReference>
<dbReference type="NCBIfam" id="TIGR01222">
    <property type="entry name" value="minC"/>
    <property type="match status" value="1"/>
</dbReference>
<feature type="compositionally biased region" description="Basic and acidic residues" evidence="7">
    <location>
        <begin position="113"/>
        <end position="122"/>
    </location>
</feature>
<evidence type="ECO:0000256" key="7">
    <source>
        <dbReference type="SAM" id="MobiDB-lite"/>
    </source>
</evidence>
<dbReference type="GO" id="GO:0000902">
    <property type="term" value="P:cell morphogenesis"/>
    <property type="evidence" value="ECO:0007669"/>
    <property type="project" value="InterPro"/>
</dbReference>
<protein>
    <recommendedName>
        <fullName evidence="6">Probable septum site-determining protein MinC</fullName>
    </recommendedName>
</protein>
<evidence type="ECO:0000256" key="6">
    <source>
        <dbReference type="HAMAP-Rule" id="MF_00267"/>
    </source>
</evidence>
<dbReference type="InterPro" id="IPR013033">
    <property type="entry name" value="MinC"/>
</dbReference>
<dbReference type="GO" id="GO:0000917">
    <property type="term" value="P:division septum assembly"/>
    <property type="evidence" value="ECO:0007669"/>
    <property type="project" value="UniProtKB-KW"/>
</dbReference>
<dbReference type="InterPro" id="IPR036145">
    <property type="entry name" value="MinC_C_sf"/>
</dbReference>
<evidence type="ECO:0000259" key="8">
    <source>
        <dbReference type="Pfam" id="PF03775"/>
    </source>
</evidence>
<evidence type="ECO:0000256" key="2">
    <source>
        <dbReference type="ARBA" id="ARBA00022618"/>
    </source>
</evidence>
<name>A0A5R9A164_PSENT</name>
<evidence type="ECO:0000313" key="11">
    <source>
        <dbReference type="Proteomes" id="UP000307510"/>
    </source>
</evidence>
<dbReference type="InterPro" id="IPR007874">
    <property type="entry name" value="MinC_N"/>
</dbReference>
<feature type="compositionally biased region" description="Basic and acidic residues" evidence="7">
    <location>
        <begin position="158"/>
        <end position="176"/>
    </location>
</feature>
<reference evidence="11" key="2">
    <citation type="submission" date="2019-06" db="EMBL/GenBank/DDBJ databases">
        <title>AzeR, a transcriptional regulator that responds to azelaic acid in Pseudomonas nitroreducens.</title>
        <authorList>
            <person name="Bez C."/>
            <person name="Javvadi S.G."/>
            <person name="Bertani I."/>
            <person name="Devescovi G."/>
            <person name="Studholme D.J."/>
            <person name="Geller A."/>
            <person name="Levy A."/>
            <person name="Venturi V."/>
        </authorList>
    </citation>
    <scope>NUCLEOTIDE SEQUENCE [LARGE SCALE GENOMIC DNA]</scope>
    <source>
        <strain evidence="11">DSM 9128</strain>
    </source>
</reference>
<dbReference type="GO" id="GO:1901891">
    <property type="term" value="P:regulation of cell septum assembly"/>
    <property type="evidence" value="ECO:0007669"/>
    <property type="project" value="InterPro"/>
</dbReference>
<feature type="domain" description="Septum formation inhibitor MinC C-terminal" evidence="8">
    <location>
        <begin position="212"/>
        <end position="312"/>
    </location>
</feature>
<sequence length="315" mass="33421">MSQADLLDHDPVFQLKGSMLAVTVLELAHNDLPRLDRQLADKVAQAPNFFRDTPLVLALDKLPDGEGQLDLQGVLDICRRHGLRTLAIRASREEDIRLATMFDIPVLPPSGSSRERAVEPKDAVPQVTGAAPVRRPRGEKLSEKVVEQAAGAGVQTDKSVEKPAEQPAEAKTEKPVDAAAEASAEAQEAAAEAAPEKPAEPPAPVVRPTKLVTTPVRGGVQIYAAGGDLIVLAPVSPGAELLADGNIHVYGPMRGRALAGVKGDTSARIFCQQLAAELVSIAGNYKVAEDLRRSPQWGQAVHVSLSGDVLNITRL</sequence>
<feature type="region of interest" description="Disordered" evidence="7">
    <location>
        <begin position="108"/>
        <end position="209"/>
    </location>
</feature>
<evidence type="ECO:0000256" key="4">
    <source>
        <dbReference type="ARBA" id="ARBA00023306"/>
    </source>
</evidence>
<dbReference type="SUPFAM" id="SSF63848">
    <property type="entry name" value="Cell-division inhibitor MinC, C-terminal domain"/>
    <property type="match status" value="1"/>
</dbReference>
<dbReference type="GO" id="GO:0051302">
    <property type="term" value="P:regulation of cell division"/>
    <property type="evidence" value="ECO:0007669"/>
    <property type="project" value="InterPro"/>
</dbReference>
<dbReference type="Pfam" id="PF03775">
    <property type="entry name" value="MinC_C"/>
    <property type="match status" value="1"/>
</dbReference>
<gene>
    <name evidence="6 10" type="primary">minC</name>
    <name evidence="10" type="ORF">FEA48_19320</name>
</gene>
<comment type="similarity">
    <text evidence="1 6">Belongs to the MinC family.</text>
</comment>
<evidence type="ECO:0000256" key="5">
    <source>
        <dbReference type="ARBA" id="ARBA00025606"/>
    </source>
</evidence>
<feature type="domain" description="Septum formation inhibitor MinC N-terminal" evidence="9">
    <location>
        <begin position="13"/>
        <end position="84"/>
    </location>
</feature>
<dbReference type="PANTHER" id="PTHR34108">
    <property type="entry name" value="SEPTUM SITE-DETERMINING PROTEIN MINC"/>
    <property type="match status" value="1"/>
</dbReference>
<dbReference type="Gene3D" id="3.30.70.260">
    <property type="match status" value="1"/>
</dbReference>
<dbReference type="EMBL" id="VASG01000005">
    <property type="protein sequence ID" value="TLP72429.1"/>
    <property type="molecule type" value="Genomic_DNA"/>
</dbReference>
<comment type="subunit">
    <text evidence="6">Interacts with MinD and FtsZ.</text>
</comment>
<proteinExistence type="inferred from homology"/>
<evidence type="ECO:0000259" key="9">
    <source>
        <dbReference type="Pfam" id="PF05209"/>
    </source>
</evidence>
<organism evidence="10 11">
    <name type="scientific">Pseudomonas nitroreducens</name>
    <dbReference type="NCBI Taxonomy" id="46680"/>
    <lineage>
        <taxon>Bacteria</taxon>
        <taxon>Pseudomonadati</taxon>
        <taxon>Pseudomonadota</taxon>
        <taxon>Gammaproteobacteria</taxon>
        <taxon>Pseudomonadales</taxon>
        <taxon>Pseudomonadaceae</taxon>
        <taxon>Pseudomonas</taxon>
    </lineage>
</organism>
<dbReference type="Gene3D" id="2.160.20.70">
    <property type="match status" value="1"/>
</dbReference>
<dbReference type="AlphaFoldDB" id="A0A5R9A164"/>
<dbReference type="Proteomes" id="UP000307510">
    <property type="component" value="Unassembled WGS sequence"/>
</dbReference>
<feature type="compositionally biased region" description="Low complexity" evidence="7">
    <location>
        <begin position="178"/>
        <end position="193"/>
    </location>
</feature>
<keyword evidence="4 6" id="KW-0131">Cell cycle</keyword>